<dbReference type="RefSeq" id="WP_249332863.1">
    <property type="nucleotide sequence ID" value="NZ_JACRSY010000015.1"/>
</dbReference>
<dbReference type="PANTHER" id="PTHR35867">
    <property type="entry name" value="PROTEIN RSEC"/>
    <property type="match status" value="1"/>
</dbReference>
<dbReference type="AlphaFoldDB" id="A0A926IEW8"/>
<dbReference type="InterPro" id="IPR026268">
    <property type="entry name" value="RseC"/>
</dbReference>
<keyword evidence="1" id="KW-1133">Transmembrane helix</keyword>
<name>A0A926IEW8_9FIRM</name>
<protein>
    <submittedName>
        <fullName evidence="2">SoxR reducing system RseC family protein</fullName>
    </submittedName>
</protein>
<reference evidence="2" key="1">
    <citation type="submission" date="2020-08" db="EMBL/GenBank/DDBJ databases">
        <title>Genome public.</title>
        <authorList>
            <person name="Liu C."/>
            <person name="Sun Q."/>
        </authorList>
    </citation>
    <scope>NUCLEOTIDE SEQUENCE</scope>
    <source>
        <strain evidence="2">NSJ-12</strain>
    </source>
</reference>
<feature type="transmembrane region" description="Helical" evidence="1">
    <location>
        <begin position="69"/>
        <end position="87"/>
    </location>
</feature>
<evidence type="ECO:0000313" key="3">
    <source>
        <dbReference type="Proteomes" id="UP000655830"/>
    </source>
</evidence>
<evidence type="ECO:0000256" key="1">
    <source>
        <dbReference type="SAM" id="Phobius"/>
    </source>
</evidence>
<dbReference type="Proteomes" id="UP000655830">
    <property type="component" value="Unassembled WGS sequence"/>
</dbReference>
<organism evidence="2 3">
    <name type="scientific">Zhenhengia yiwuensis</name>
    <dbReference type="NCBI Taxonomy" id="2763666"/>
    <lineage>
        <taxon>Bacteria</taxon>
        <taxon>Bacillati</taxon>
        <taxon>Bacillota</taxon>
        <taxon>Clostridia</taxon>
        <taxon>Lachnospirales</taxon>
        <taxon>Lachnospiraceae</taxon>
        <taxon>Zhenhengia</taxon>
    </lineage>
</organism>
<comment type="caution">
    <text evidence="2">The sequence shown here is derived from an EMBL/GenBank/DDBJ whole genome shotgun (WGS) entry which is preliminary data.</text>
</comment>
<evidence type="ECO:0000313" key="2">
    <source>
        <dbReference type="EMBL" id="MBC8579966.1"/>
    </source>
</evidence>
<dbReference type="PIRSF" id="PIRSF004923">
    <property type="entry name" value="RseC"/>
    <property type="match status" value="1"/>
</dbReference>
<keyword evidence="1" id="KW-0472">Membrane</keyword>
<proteinExistence type="predicted"/>
<keyword evidence="1" id="KW-0812">Transmembrane</keyword>
<dbReference type="PANTHER" id="PTHR35867:SF1">
    <property type="entry name" value="PROTEIN RSEC"/>
    <property type="match status" value="1"/>
</dbReference>
<sequence length="130" mass="14247">MPIGTVEKVEEDYVIVSIERQDMCGECHACEVLGEVKKCTLKCVNGCKSQVGDQVEVDVEQHSFMKATFIMYGLPLIGLILGVGIGYKFSEGIAIALGLGLMALTFGMIKYGEKYNKYAKMLPTAKKVIE</sequence>
<dbReference type="Pfam" id="PF04246">
    <property type="entry name" value="RseC_MucC"/>
    <property type="match status" value="1"/>
</dbReference>
<dbReference type="EMBL" id="JACRSY010000015">
    <property type="protein sequence ID" value="MBC8579966.1"/>
    <property type="molecule type" value="Genomic_DNA"/>
</dbReference>
<keyword evidence="3" id="KW-1185">Reference proteome</keyword>
<dbReference type="InterPro" id="IPR007359">
    <property type="entry name" value="SigmaE_reg_RseC_MucC"/>
</dbReference>
<feature type="transmembrane region" description="Helical" evidence="1">
    <location>
        <begin position="93"/>
        <end position="112"/>
    </location>
</feature>
<accession>A0A926IEW8</accession>
<gene>
    <name evidence="2" type="ORF">H8718_10555</name>
</gene>